<feature type="domain" description="SGNH" evidence="3">
    <location>
        <begin position="521"/>
        <end position="740"/>
    </location>
</feature>
<feature type="transmembrane region" description="Helical" evidence="1">
    <location>
        <begin position="259"/>
        <end position="283"/>
    </location>
</feature>
<feature type="transmembrane region" description="Helical" evidence="1">
    <location>
        <begin position="179"/>
        <end position="197"/>
    </location>
</feature>
<dbReference type="PANTHER" id="PTHR23028:SF53">
    <property type="entry name" value="ACYL_TRANSF_3 DOMAIN-CONTAINING PROTEIN"/>
    <property type="match status" value="1"/>
</dbReference>
<keyword evidence="1" id="KW-0812">Transmembrane</keyword>
<feature type="transmembrane region" description="Helical" evidence="1">
    <location>
        <begin position="319"/>
        <end position="337"/>
    </location>
</feature>
<keyword evidence="4" id="KW-0012">Acyltransferase</keyword>
<feature type="transmembrane region" description="Helical" evidence="1">
    <location>
        <begin position="235"/>
        <end position="253"/>
    </location>
</feature>
<feature type="transmembrane region" description="Helical" evidence="1">
    <location>
        <begin position="295"/>
        <end position="313"/>
    </location>
</feature>
<sequence length="750" mass="80453">MIVNAPSRVRLLSREDPAPLPARPKNPPRVGVVRSFRPEIQLLRAIAVLTVVIYHINPDWLPGGFVGVDVFFVISGYLITSHMIKEIETSGRLSLATFWANRARRILPAATVAIIAIAITAPFFLPNTQWTATAWQGLASAFYVQNFALAAKSVDYLTQNSADTPFQHFWSLSVEEQFYVFWPLIAIGALVLAQALARRRAQGARGASAAGTGSVVPGVGTGRHPVRVAGSFRQLALVFFAVVVVASFVYSVIEVNAGNAAAYFVTPTRVWELGIGGLLACVLGDPQRFPVLRKLLAIAGVAAILAASFLYTGAHFPGVAALLPTLGCVAVIVAGRTSGLGSLHPIVDLRPVQAIGNWSYSLYLWHFPVVTYFVALTGAHAGFAWGSVLFAVSLGLAVLSYLLVENPVRRNHDLRRHRWLALTAAGTSMTVAAAFCVVPQAAFAIYESENAEQIDAVAQSAAEPENEETPPFGAASLRSDGYDTFVPGQEDLVVPLPAKAQDEDQPFYPGCTATPGGSDQPTTEECVAANPEGTRTIAVVGDSHASQWVPALRKAVEGTDWKVVVYLRNSCPFTFAERGWEGRGLNCVGPNHEVLDRLLDTKPEKVFMTNLAVDDVVGAEGEDVPGVRGYAEVMRPLVDAGIEVYAMQDTPYLPEGGSVPDCVASNMKNLEACAFPRTESYEGELTNHAMALAAEQVEGVTLLDMTDRFCTTDLCPAVIGNVLVYRDENHVGKTYMESLGADVKDAVGLG</sequence>
<keyword evidence="1" id="KW-1133">Transmembrane helix</keyword>
<organism evidence="4 5">
    <name type="scientific">Brevibacterium samyangense</name>
    <dbReference type="NCBI Taxonomy" id="366888"/>
    <lineage>
        <taxon>Bacteria</taxon>
        <taxon>Bacillati</taxon>
        <taxon>Actinomycetota</taxon>
        <taxon>Actinomycetes</taxon>
        <taxon>Micrococcales</taxon>
        <taxon>Brevibacteriaceae</taxon>
        <taxon>Brevibacterium</taxon>
    </lineage>
</organism>
<dbReference type="InterPro" id="IPR043968">
    <property type="entry name" value="SGNH"/>
</dbReference>
<name>A0ABP5EMR3_9MICO</name>
<feature type="transmembrane region" description="Helical" evidence="1">
    <location>
        <begin position="105"/>
        <end position="125"/>
    </location>
</feature>
<evidence type="ECO:0000259" key="3">
    <source>
        <dbReference type="Pfam" id="PF19040"/>
    </source>
</evidence>
<dbReference type="Pfam" id="PF01757">
    <property type="entry name" value="Acyl_transf_3"/>
    <property type="match status" value="1"/>
</dbReference>
<proteinExistence type="predicted"/>
<dbReference type="RefSeq" id="WP_344306766.1">
    <property type="nucleotide sequence ID" value="NZ_BAAANO010000005.1"/>
</dbReference>
<comment type="caution">
    <text evidence="4">The sequence shown here is derived from an EMBL/GenBank/DDBJ whole genome shotgun (WGS) entry which is preliminary data.</text>
</comment>
<dbReference type="InterPro" id="IPR050879">
    <property type="entry name" value="Acyltransferase_3"/>
</dbReference>
<feature type="transmembrane region" description="Helical" evidence="1">
    <location>
        <begin position="383"/>
        <end position="404"/>
    </location>
</feature>
<dbReference type="Pfam" id="PF19040">
    <property type="entry name" value="SGNH"/>
    <property type="match status" value="1"/>
</dbReference>
<keyword evidence="1" id="KW-0472">Membrane</keyword>
<feature type="transmembrane region" description="Helical" evidence="1">
    <location>
        <begin position="419"/>
        <end position="446"/>
    </location>
</feature>
<dbReference type="GO" id="GO:0016746">
    <property type="term" value="F:acyltransferase activity"/>
    <property type="evidence" value="ECO:0007669"/>
    <property type="project" value="UniProtKB-KW"/>
</dbReference>
<keyword evidence="4" id="KW-0808">Transferase</keyword>
<accession>A0ABP5EMR3</accession>
<dbReference type="Proteomes" id="UP001500755">
    <property type="component" value="Unassembled WGS sequence"/>
</dbReference>
<dbReference type="InterPro" id="IPR002656">
    <property type="entry name" value="Acyl_transf_3_dom"/>
</dbReference>
<feature type="domain" description="Acyltransferase 3" evidence="2">
    <location>
        <begin position="39"/>
        <end position="400"/>
    </location>
</feature>
<evidence type="ECO:0000259" key="2">
    <source>
        <dbReference type="Pfam" id="PF01757"/>
    </source>
</evidence>
<dbReference type="EMBL" id="BAAANO010000005">
    <property type="protein sequence ID" value="GAA2000638.1"/>
    <property type="molecule type" value="Genomic_DNA"/>
</dbReference>
<evidence type="ECO:0000313" key="4">
    <source>
        <dbReference type="EMBL" id="GAA2000638.1"/>
    </source>
</evidence>
<reference evidence="5" key="1">
    <citation type="journal article" date="2019" name="Int. J. Syst. Evol. Microbiol.">
        <title>The Global Catalogue of Microorganisms (GCM) 10K type strain sequencing project: providing services to taxonomists for standard genome sequencing and annotation.</title>
        <authorList>
            <consortium name="The Broad Institute Genomics Platform"/>
            <consortium name="The Broad Institute Genome Sequencing Center for Infectious Disease"/>
            <person name="Wu L."/>
            <person name="Ma J."/>
        </authorList>
    </citation>
    <scope>NUCLEOTIDE SEQUENCE [LARGE SCALE GENOMIC DNA]</scope>
    <source>
        <strain evidence="5">JCM 14546</strain>
    </source>
</reference>
<protein>
    <submittedName>
        <fullName evidence="4">Acyltransferase family protein</fullName>
    </submittedName>
</protein>
<evidence type="ECO:0000256" key="1">
    <source>
        <dbReference type="SAM" id="Phobius"/>
    </source>
</evidence>
<gene>
    <name evidence="4" type="ORF">GCM10009755_05610</name>
</gene>
<evidence type="ECO:0000313" key="5">
    <source>
        <dbReference type="Proteomes" id="UP001500755"/>
    </source>
</evidence>
<feature type="transmembrane region" description="Helical" evidence="1">
    <location>
        <begin position="358"/>
        <end position="377"/>
    </location>
</feature>
<keyword evidence="5" id="KW-1185">Reference proteome</keyword>
<dbReference type="PANTHER" id="PTHR23028">
    <property type="entry name" value="ACETYLTRANSFERASE"/>
    <property type="match status" value="1"/>
</dbReference>